<keyword evidence="1" id="KW-0472">Membrane</keyword>
<dbReference type="CDD" id="cd00865">
    <property type="entry name" value="PEBP_bact_arch"/>
    <property type="match status" value="1"/>
</dbReference>
<accession>A0A7R7EN15</accession>
<keyword evidence="3" id="KW-1185">Reference proteome</keyword>
<dbReference type="SUPFAM" id="SSF49777">
    <property type="entry name" value="PEBP-like"/>
    <property type="match status" value="1"/>
</dbReference>
<reference evidence="2 3" key="1">
    <citation type="submission" date="2020-11" db="EMBL/GenBank/DDBJ databases">
        <title>Draft genome sequencing of a Lachnospiraceae strain isolated from anoxic soil subjected to BSD treatment.</title>
        <authorList>
            <person name="Uek A."/>
            <person name="Tonouchi A."/>
        </authorList>
    </citation>
    <scope>NUCLEOTIDE SEQUENCE [LARGE SCALE GENOMIC DNA]</scope>
    <source>
        <strain evidence="2 3">TB5</strain>
    </source>
</reference>
<sequence>MLEYSRMVLFMKGFCAVVALIVAFVLYKRMSIHDYINPEVNLEVTSGAFEDGGMIPKKYTGRGDDISPPIKLKEIDSKAKTIAIIMDDLDHPLGTFNHWVIWNIPASVREIPEGIPHKKIVHSLGNAVQGKSQYGSKHYYRGPKPPFGTHKYVFKIYVLDIVLNLNQDSGKEKLQKAMEGHVLQYGTLKGYCSR</sequence>
<dbReference type="KEGG" id="ahb:bsdtb5_31660"/>
<dbReference type="PANTHER" id="PTHR30289">
    <property type="entry name" value="UNCHARACTERIZED PROTEIN YBCL-RELATED"/>
    <property type="match status" value="1"/>
</dbReference>
<dbReference type="Proteomes" id="UP000595897">
    <property type="component" value="Chromosome"/>
</dbReference>
<evidence type="ECO:0000313" key="2">
    <source>
        <dbReference type="EMBL" id="BCN31871.1"/>
    </source>
</evidence>
<feature type="transmembrane region" description="Helical" evidence="1">
    <location>
        <begin position="6"/>
        <end position="27"/>
    </location>
</feature>
<dbReference type="AlphaFoldDB" id="A0A7R7EN15"/>
<dbReference type="InterPro" id="IPR008914">
    <property type="entry name" value="PEBP"/>
</dbReference>
<evidence type="ECO:0008006" key="4">
    <source>
        <dbReference type="Google" id="ProtNLM"/>
    </source>
</evidence>
<evidence type="ECO:0000313" key="3">
    <source>
        <dbReference type="Proteomes" id="UP000595897"/>
    </source>
</evidence>
<evidence type="ECO:0000256" key="1">
    <source>
        <dbReference type="SAM" id="Phobius"/>
    </source>
</evidence>
<dbReference type="InterPro" id="IPR036610">
    <property type="entry name" value="PEBP-like_sf"/>
</dbReference>
<dbReference type="Gene3D" id="3.90.280.10">
    <property type="entry name" value="PEBP-like"/>
    <property type="match status" value="1"/>
</dbReference>
<keyword evidence="1" id="KW-0812">Transmembrane</keyword>
<gene>
    <name evidence="2" type="ORF">bsdtb5_31660</name>
</gene>
<name>A0A7R7EN15_9FIRM</name>
<dbReference type="Pfam" id="PF01161">
    <property type="entry name" value="PBP"/>
    <property type="match status" value="1"/>
</dbReference>
<protein>
    <recommendedName>
        <fullName evidence="4">YbhB/YbcL family Raf kinase inhibitor-like protein</fullName>
    </recommendedName>
</protein>
<dbReference type="NCBIfam" id="TIGR00481">
    <property type="entry name" value="YbhB/YbcL family Raf kinase inhibitor-like protein"/>
    <property type="match status" value="1"/>
</dbReference>
<dbReference type="EMBL" id="AP024169">
    <property type="protein sequence ID" value="BCN31871.1"/>
    <property type="molecule type" value="Genomic_DNA"/>
</dbReference>
<organism evidence="2 3">
    <name type="scientific">Anaeromicropila herbilytica</name>
    <dbReference type="NCBI Taxonomy" id="2785025"/>
    <lineage>
        <taxon>Bacteria</taxon>
        <taxon>Bacillati</taxon>
        <taxon>Bacillota</taxon>
        <taxon>Clostridia</taxon>
        <taxon>Lachnospirales</taxon>
        <taxon>Lachnospiraceae</taxon>
        <taxon>Anaeromicropila</taxon>
    </lineage>
</organism>
<dbReference type="PANTHER" id="PTHR30289:SF1">
    <property type="entry name" value="PEBP (PHOSPHATIDYLETHANOLAMINE-BINDING PROTEIN) FAMILY PROTEIN"/>
    <property type="match status" value="1"/>
</dbReference>
<dbReference type="InterPro" id="IPR005247">
    <property type="entry name" value="YbhB_YbcL/LppC-like"/>
</dbReference>
<proteinExistence type="predicted"/>
<keyword evidence="1" id="KW-1133">Transmembrane helix</keyword>